<organism evidence="6 7">
    <name type="scientific">Antribacter soli</name>
    <dbReference type="NCBI Taxonomy" id="2910976"/>
    <lineage>
        <taxon>Bacteria</taxon>
        <taxon>Bacillati</taxon>
        <taxon>Actinomycetota</taxon>
        <taxon>Actinomycetes</taxon>
        <taxon>Micrococcales</taxon>
        <taxon>Promicromonosporaceae</taxon>
        <taxon>Antribacter</taxon>
    </lineage>
</organism>
<keyword evidence="2" id="KW-0813">Transport</keyword>
<evidence type="ECO:0000256" key="2">
    <source>
        <dbReference type="ARBA" id="ARBA00022448"/>
    </source>
</evidence>
<keyword evidence="3 4" id="KW-0732">Signal</keyword>
<dbReference type="PROSITE" id="PS51257">
    <property type="entry name" value="PROKAR_LIPOPROTEIN"/>
    <property type="match status" value="1"/>
</dbReference>
<dbReference type="PANTHER" id="PTHR30085:SF6">
    <property type="entry name" value="ABC TRANSPORTER GLUTAMINE-BINDING PROTEIN GLNH"/>
    <property type="match status" value="1"/>
</dbReference>
<evidence type="ECO:0000256" key="4">
    <source>
        <dbReference type="SAM" id="SignalP"/>
    </source>
</evidence>
<comment type="similarity">
    <text evidence="1">Belongs to the bacterial solute-binding protein 3 family.</text>
</comment>
<gene>
    <name evidence="6" type="ORF">L1785_01955</name>
</gene>
<comment type="caution">
    <text evidence="6">The sequence shown here is derived from an EMBL/GenBank/DDBJ whole genome shotgun (WGS) entry which is preliminary data.</text>
</comment>
<dbReference type="Proteomes" id="UP001165405">
    <property type="component" value="Unassembled WGS sequence"/>
</dbReference>
<dbReference type="SUPFAM" id="SSF53850">
    <property type="entry name" value="Periplasmic binding protein-like II"/>
    <property type="match status" value="1"/>
</dbReference>
<dbReference type="SMART" id="SM00062">
    <property type="entry name" value="PBPb"/>
    <property type="match status" value="1"/>
</dbReference>
<proteinExistence type="inferred from homology"/>
<dbReference type="Gene3D" id="3.40.190.10">
    <property type="entry name" value="Periplasmic binding protein-like II"/>
    <property type="match status" value="2"/>
</dbReference>
<dbReference type="RefSeq" id="WP_236087451.1">
    <property type="nucleotide sequence ID" value="NZ_JAKGSG010000007.1"/>
</dbReference>
<dbReference type="GO" id="GO:0006865">
    <property type="term" value="P:amino acid transport"/>
    <property type="evidence" value="ECO:0007669"/>
    <property type="project" value="TreeGrafter"/>
</dbReference>
<dbReference type="Pfam" id="PF00497">
    <property type="entry name" value="SBP_bac_3"/>
    <property type="match status" value="1"/>
</dbReference>
<evidence type="ECO:0000256" key="3">
    <source>
        <dbReference type="ARBA" id="ARBA00022729"/>
    </source>
</evidence>
<feature type="chain" id="PRO_5041199841" evidence="4">
    <location>
        <begin position="28"/>
        <end position="345"/>
    </location>
</feature>
<keyword evidence="7" id="KW-1185">Reference proteome</keyword>
<dbReference type="AlphaFoldDB" id="A0AA41QBU5"/>
<reference evidence="6" key="1">
    <citation type="submission" date="2022-01" db="EMBL/GenBank/DDBJ databases">
        <title>Antribacter sp. nov., isolated from Guizhou of China.</title>
        <authorList>
            <person name="Chengliang C."/>
            <person name="Ya Z."/>
        </authorList>
    </citation>
    <scope>NUCLEOTIDE SEQUENCE</scope>
    <source>
        <strain evidence="6">KLBMP 9083</strain>
    </source>
</reference>
<evidence type="ECO:0000313" key="6">
    <source>
        <dbReference type="EMBL" id="MCF4119736.1"/>
    </source>
</evidence>
<evidence type="ECO:0000259" key="5">
    <source>
        <dbReference type="SMART" id="SM00062"/>
    </source>
</evidence>
<feature type="domain" description="Solute-binding protein family 3/N-terminal" evidence="5">
    <location>
        <begin position="109"/>
        <end position="330"/>
    </location>
</feature>
<dbReference type="GO" id="GO:0030288">
    <property type="term" value="C:outer membrane-bounded periplasmic space"/>
    <property type="evidence" value="ECO:0007669"/>
    <property type="project" value="TreeGrafter"/>
</dbReference>
<dbReference type="CDD" id="cd13690">
    <property type="entry name" value="PBP2_GluB"/>
    <property type="match status" value="1"/>
</dbReference>
<name>A0AA41QBU5_9MICO</name>
<evidence type="ECO:0000313" key="7">
    <source>
        <dbReference type="Proteomes" id="UP001165405"/>
    </source>
</evidence>
<sequence length="345" mass="35171">MRGTIATRRALGLALAAALLAGTAACAPSSQVPAGVAAIRLQADTAAQAETAAGTEVAAGGNAIGAVATATACDDGSDPLASYAPEGALPSPGALPAGSTMAAIRDSGALRVGVSADTLLMGSRNPLSGSMEGFDVDVAHAVSAAIFGDPNRIQYRVITSGQRLDVLTNGEVDMVVRTFTINCDRWKEIAFSAEYFHSGQKVLVPLDSTATGVADLEGKRVCAPVGTTTFDRLSQWEGIEPVAAATHTGCLVLFQQGEVDAITGDDTVLAGFAAQDPYAKVVGAAISDEPYGVGIPADKVDMVRFVNGVLENMKADGTWTSSYNTWLGVLGSAPAPPTPVYGRTP</sequence>
<dbReference type="EMBL" id="JAKGSG010000007">
    <property type="protein sequence ID" value="MCF4119736.1"/>
    <property type="molecule type" value="Genomic_DNA"/>
</dbReference>
<dbReference type="GO" id="GO:0005576">
    <property type="term" value="C:extracellular region"/>
    <property type="evidence" value="ECO:0007669"/>
    <property type="project" value="TreeGrafter"/>
</dbReference>
<dbReference type="InterPro" id="IPR001638">
    <property type="entry name" value="Solute-binding_3/MltF_N"/>
</dbReference>
<dbReference type="InterPro" id="IPR051455">
    <property type="entry name" value="Bact_solute-bind_prot3"/>
</dbReference>
<dbReference type="PANTHER" id="PTHR30085">
    <property type="entry name" value="AMINO ACID ABC TRANSPORTER PERMEASE"/>
    <property type="match status" value="1"/>
</dbReference>
<evidence type="ECO:0000256" key="1">
    <source>
        <dbReference type="ARBA" id="ARBA00010333"/>
    </source>
</evidence>
<protein>
    <submittedName>
        <fullName evidence="6">Glutamate ABC transporter substrate-binding protein</fullName>
    </submittedName>
</protein>
<feature type="signal peptide" evidence="4">
    <location>
        <begin position="1"/>
        <end position="27"/>
    </location>
</feature>
<accession>A0AA41QBU5</accession>